<dbReference type="SFLD" id="SFLDG01123">
    <property type="entry name" value="methyltransferase_(Class_B)"/>
    <property type="match status" value="1"/>
</dbReference>
<dbReference type="Gene3D" id="3.40.50.280">
    <property type="entry name" value="Cobalamin-binding domain"/>
    <property type="match status" value="1"/>
</dbReference>
<evidence type="ECO:0000256" key="3">
    <source>
        <dbReference type="ARBA" id="ARBA00022723"/>
    </source>
</evidence>
<evidence type="ECO:0000256" key="2">
    <source>
        <dbReference type="ARBA" id="ARBA00022691"/>
    </source>
</evidence>
<dbReference type="InterPro" id="IPR058240">
    <property type="entry name" value="rSAM_sf"/>
</dbReference>
<dbReference type="SMART" id="SM00729">
    <property type="entry name" value="Elp3"/>
    <property type="match status" value="1"/>
</dbReference>
<dbReference type="InterPro" id="IPR023404">
    <property type="entry name" value="rSAM_horseshoe"/>
</dbReference>
<dbReference type="SFLD" id="SFLDG01082">
    <property type="entry name" value="B12-binding_domain_containing"/>
    <property type="match status" value="1"/>
</dbReference>
<keyword evidence="3" id="KW-0479">Metal-binding</keyword>
<comment type="cofactor">
    <cofactor evidence="1">
        <name>[4Fe-4S] cluster</name>
        <dbReference type="ChEBI" id="CHEBI:49883"/>
    </cofactor>
</comment>
<evidence type="ECO:0000256" key="4">
    <source>
        <dbReference type="ARBA" id="ARBA00023004"/>
    </source>
</evidence>
<evidence type="ECO:0000313" key="7">
    <source>
        <dbReference type="EMBL" id="GEN63488.1"/>
    </source>
</evidence>
<dbReference type="InterPro" id="IPR007197">
    <property type="entry name" value="rSAM"/>
</dbReference>
<evidence type="ECO:0000259" key="6">
    <source>
        <dbReference type="PROSITE" id="PS51918"/>
    </source>
</evidence>
<proteinExistence type="predicted"/>
<dbReference type="GO" id="GO:0051536">
    <property type="term" value="F:iron-sulfur cluster binding"/>
    <property type="evidence" value="ECO:0007669"/>
    <property type="project" value="UniProtKB-KW"/>
</dbReference>
<dbReference type="SUPFAM" id="SSF102114">
    <property type="entry name" value="Radical SAM enzymes"/>
    <property type="match status" value="1"/>
</dbReference>
<organism evidence="7 8">
    <name type="scientific">Acetobacter oeni</name>
    <dbReference type="NCBI Taxonomy" id="304077"/>
    <lineage>
        <taxon>Bacteria</taxon>
        <taxon>Pseudomonadati</taxon>
        <taxon>Pseudomonadota</taxon>
        <taxon>Alphaproteobacteria</taxon>
        <taxon>Acetobacterales</taxon>
        <taxon>Acetobacteraceae</taxon>
        <taxon>Acetobacter</taxon>
    </lineage>
</organism>
<evidence type="ECO:0000256" key="5">
    <source>
        <dbReference type="ARBA" id="ARBA00023014"/>
    </source>
</evidence>
<dbReference type="AlphaFoldDB" id="A0A511XKN3"/>
<dbReference type="SFLD" id="SFLDS00029">
    <property type="entry name" value="Radical_SAM"/>
    <property type="match status" value="1"/>
</dbReference>
<keyword evidence="8" id="KW-1185">Reference proteome</keyword>
<dbReference type="GO" id="GO:0005829">
    <property type="term" value="C:cytosol"/>
    <property type="evidence" value="ECO:0007669"/>
    <property type="project" value="TreeGrafter"/>
</dbReference>
<dbReference type="InterPro" id="IPR025274">
    <property type="entry name" value="DUF4070"/>
</dbReference>
<dbReference type="OrthoDB" id="9801424at2"/>
<comment type="caution">
    <text evidence="7">The sequence shown here is derived from an EMBL/GenBank/DDBJ whole genome shotgun (WGS) entry which is preliminary data.</text>
</comment>
<dbReference type="PROSITE" id="PS51918">
    <property type="entry name" value="RADICAL_SAM"/>
    <property type="match status" value="1"/>
</dbReference>
<dbReference type="Proteomes" id="UP000321746">
    <property type="component" value="Unassembled WGS sequence"/>
</dbReference>
<dbReference type="Pfam" id="PF13282">
    <property type="entry name" value="DUF4070"/>
    <property type="match status" value="1"/>
</dbReference>
<keyword evidence="2" id="KW-0949">S-adenosyl-L-methionine</keyword>
<dbReference type="Pfam" id="PF04055">
    <property type="entry name" value="Radical_SAM"/>
    <property type="match status" value="1"/>
</dbReference>
<reference evidence="7 8" key="1">
    <citation type="submission" date="2019-07" db="EMBL/GenBank/DDBJ databases">
        <title>Whole genome shotgun sequence of Acetobacter oeni NBRC 105207.</title>
        <authorList>
            <person name="Hosoyama A."/>
            <person name="Uohara A."/>
            <person name="Ohji S."/>
            <person name="Ichikawa N."/>
        </authorList>
    </citation>
    <scope>NUCLEOTIDE SEQUENCE [LARGE SCALE GENOMIC DNA]</scope>
    <source>
        <strain evidence="7 8">NBRC 105207</strain>
    </source>
</reference>
<evidence type="ECO:0000313" key="8">
    <source>
        <dbReference type="Proteomes" id="UP000321746"/>
    </source>
</evidence>
<protein>
    <submittedName>
        <fullName evidence="7">B12-binding domain-containing radical SAM protein</fullName>
    </submittedName>
</protein>
<name>A0A511XKN3_9PROT</name>
<feature type="domain" description="Radical SAM core" evidence="6">
    <location>
        <begin position="167"/>
        <end position="393"/>
    </location>
</feature>
<dbReference type="Gene3D" id="3.80.30.20">
    <property type="entry name" value="tm_1862 like domain"/>
    <property type="match status" value="1"/>
</dbReference>
<dbReference type="InterPro" id="IPR034530">
    <property type="entry name" value="HpnP-like"/>
</dbReference>
<keyword evidence="5" id="KW-0411">Iron-sulfur</keyword>
<dbReference type="InterPro" id="IPR034466">
    <property type="entry name" value="Methyltransferase_Class_B"/>
</dbReference>
<gene>
    <name evidence="7" type="ORF">AOE01nite_17120</name>
</gene>
<dbReference type="EMBL" id="BJYG01000020">
    <property type="protein sequence ID" value="GEN63488.1"/>
    <property type="molecule type" value="Genomic_DNA"/>
</dbReference>
<dbReference type="InterPro" id="IPR051198">
    <property type="entry name" value="BchE-like"/>
</dbReference>
<dbReference type="InterPro" id="IPR006638">
    <property type="entry name" value="Elp3/MiaA/NifB-like_rSAM"/>
</dbReference>
<dbReference type="PANTHER" id="PTHR43409:SF3">
    <property type="entry name" value="HYPOTHETICAL METHYLTRANSFERASE"/>
    <property type="match status" value="1"/>
</dbReference>
<dbReference type="SFLD" id="SFLDF00303">
    <property type="entry name" value="hopanoid_C2-methyltransferase"/>
    <property type="match status" value="1"/>
</dbReference>
<accession>A0A511XKN3</accession>
<sequence>MTDRCKVLMIFPLFNAGSFWNYREACELAGARYPAAPLGLITVAALLPESWEIRLINRNTELLTDEDFEWADLVMTGGMLPQRNDALHLIEMCRACDKPVAVGGPDVTSTPAFYSAANFQVLGEAEEIMGDFVSVWRSGARQGVFEAPMGKTDVTKSPLPRFDLLKLDQYLHVGIQFSRGCPFSCEFCDIIELYGRVPRTKTNGQVLAELDALYALGYRGHVDFVDDNLIGNKKALKKFLPELKSWQNRNKFPFEFSTEASVNLADDDDLLRSLAETNFFAVFVGIESPDTDTLVMAQKKQNTRRSLQQSIAKIHGAGIFVNAGFIVGFDSEKGHVAAGMIECIEDTSIPVCMVGLLYALPTTQLTRRLLAEGRLFSGGEQTQSGDQCTAGLNFETKRPRRDVLSDYRTVLEAIYEPAAYFGRVRRLGRMLKRERAHRMIRGDLRSFVRLLFRIHRAGPGAGGQFWRMLLDCAVHNPKALPYVVMVSALYLHLGPFARQVVGEIDREISDVDSGRWQAPPVERPVEAELLAV</sequence>
<keyword evidence="4" id="KW-0408">Iron</keyword>
<evidence type="ECO:0000256" key="1">
    <source>
        <dbReference type="ARBA" id="ARBA00001966"/>
    </source>
</evidence>
<dbReference type="PANTHER" id="PTHR43409">
    <property type="entry name" value="ANAEROBIC MAGNESIUM-PROTOPORPHYRIN IX MONOMETHYL ESTER CYCLASE-RELATED"/>
    <property type="match status" value="1"/>
</dbReference>
<dbReference type="GO" id="GO:0003824">
    <property type="term" value="F:catalytic activity"/>
    <property type="evidence" value="ECO:0007669"/>
    <property type="project" value="InterPro"/>
</dbReference>
<dbReference type="GO" id="GO:0046872">
    <property type="term" value="F:metal ion binding"/>
    <property type="evidence" value="ECO:0007669"/>
    <property type="project" value="UniProtKB-KW"/>
</dbReference>